<name>A0A3M8AAC3_9BACL</name>
<evidence type="ECO:0000256" key="1">
    <source>
        <dbReference type="SAM" id="MobiDB-lite"/>
    </source>
</evidence>
<evidence type="ECO:0000259" key="3">
    <source>
        <dbReference type="Pfam" id="PF02557"/>
    </source>
</evidence>
<dbReference type="InterPro" id="IPR009045">
    <property type="entry name" value="Zn_M74/Hedgehog-like"/>
</dbReference>
<feature type="compositionally biased region" description="Low complexity" evidence="1">
    <location>
        <begin position="64"/>
        <end position="74"/>
    </location>
</feature>
<evidence type="ECO:0000313" key="4">
    <source>
        <dbReference type="EMBL" id="GED24826.1"/>
    </source>
</evidence>
<dbReference type="RefSeq" id="WP_122953417.1">
    <property type="nucleotide sequence ID" value="NZ_BJOD01000008.1"/>
</dbReference>
<dbReference type="InterPro" id="IPR003709">
    <property type="entry name" value="VanY-like_core_dom"/>
</dbReference>
<keyword evidence="2" id="KW-0732">Signal</keyword>
<keyword evidence="5" id="KW-0378">Hydrolase</keyword>
<dbReference type="OrthoDB" id="9792074at2"/>
<evidence type="ECO:0000313" key="5">
    <source>
        <dbReference type="EMBL" id="RNB48074.1"/>
    </source>
</evidence>
<organism evidence="5 6">
    <name type="scientific">Brevibacillus agri</name>
    <dbReference type="NCBI Taxonomy" id="51101"/>
    <lineage>
        <taxon>Bacteria</taxon>
        <taxon>Bacillati</taxon>
        <taxon>Bacillota</taxon>
        <taxon>Bacilli</taxon>
        <taxon>Bacillales</taxon>
        <taxon>Paenibacillaceae</taxon>
        <taxon>Brevibacillus</taxon>
    </lineage>
</organism>
<keyword evidence="7" id="KW-1185">Reference proteome</keyword>
<dbReference type="GO" id="GO:0004180">
    <property type="term" value="F:carboxypeptidase activity"/>
    <property type="evidence" value="ECO:0007669"/>
    <property type="project" value="UniProtKB-KW"/>
</dbReference>
<keyword evidence="5" id="KW-0645">Protease</keyword>
<accession>A0A3M8AAC3</accession>
<gene>
    <name evidence="4" type="ORF">BAG01nite_09280</name>
    <name evidence="5" type="ORF">EB820_23595</name>
</gene>
<dbReference type="InterPro" id="IPR052179">
    <property type="entry name" value="DD-CPase-like"/>
</dbReference>
<evidence type="ECO:0000313" key="7">
    <source>
        <dbReference type="Proteomes" id="UP000317180"/>
    </source>
</evidence>
<dbReference type="SUPFAM" id="SSF55166">
    <property type="entry name" value="Hedgehog/DD-peptidase"/>
    <property type="match status" value="1"/>
</dbReference>
<dbReference type="Proteomes" id="UP000317180">
    <property type="component" value="Unassembled WGS sequence"/>
</dbReference>
<dbReference type="Gene3D" id="3.30.1380.10">
    <property type="match status" value="1"/>
</dbReference>
<dbReference type="PROSITE" id="PS51257">
    <property type="entry name" value="PROKAR_LIPOPROTEIN"/>
    <property type="match status" value="1"/>
</dbReference>
<dbReference type="EMBL" id="RHHN01000089">
    <property type="protein sequence ID" value="RNB48074.1"/>
    <property type="molecule type" value="Genomic_DNA"/>
</dbReference>
<dbReference type="PANTHER" id="PTHR34385">
    <property type="entry name" value="D-ALANYL-D-ALANINE CARBOXYPEPTIDASE"/>
    <property type="match status" value="1"/>
</dbReference>
<dbReference type="InterPro" id="IPR058193">
    <property type="entry name" value="VanY/YodJ_core_dom"/>
</dbReference>
<dbReference type="AlphaFoldDB" id="A0A3M8AAC3"/>
<sequence>MKRFANCTNHPIILVTAALLALSGCSGLAGPAPQEKTAPPATAPEQTKQKSVKPEESKPADQQPAPSAKTAPPAEAKPDEAKQTEAQPPKKPPATAAADTEAMLADIEVVAEPASMAVLVNKQRKLPENYTPTDLVFPNVPYLLPKKSEKRKLRKEAAAALEALFAAAKADGVSLAGVSAYRSHTYQKALFNHYVQKDGVEKARTYSAVPGTSEHETGLAIDVSGIDGKCAATSCFADTKEAKWLAEHAQEYGFIIRYPEGKEAITGYMYEPWHLRYVGTEIAKEIKAQGITLEEYLGVVPASASE</sequence>
<reference evidence="4 7" key="2">
    <citation type="submission" date="2019-06" db="EMBL/GenBank/DDBJ databases">
        <title>Whole genome shotgun sequence of Brevibacillus agri NBRC 15538.</title>
        <authorList>
            <person name="Hosoyama A."/>
            <person name="Uohara A."/>
            <person name="Ohji S."/>
            <person name="Ichikawa N."/>
        </authorList>
    </citation>
    <scope>NUCLEOTIDE SEQUENCE [LARGE SCALE GENOMIC DNA]</scope>
    <source>
        <strain evidence="4 7">NBRC 15538</strain>
    </source>
</reference>
<feature type="region of interest" description="Disordered" evidence="1">
    <location>
        <begin position="27"/>
        <end position="97"/>
    </location>
</feature>
<protein>
    <submittedName>
        <fullName evidence="5">D-alanyl-D-alanine carboxypeptidase family protein</fullName>
    </submittedName>
</protein>
<keyword evidence="5" id="KW-0121">Carboxypeptidase</keyword>
<dbReference type="EMBL" id="BJOD01000008">
    <property type="protein sequence ID" value="GED24826.1"/>
    <property type="molecule type" value="Genomic_DNA"/>
</dbReference>
<feature type="domain" description="D-alanyl-D-alanine carboxypeptidase-like core" evidence="3">
    <location>
        <begin position="151"/>
        <end position="279"/>
    </location>
</feature>
<evidence type="ECO:0000256" key="2">
    <source>
        <dbReference type="SAM" id="SignalP"/>
    </source>
</evidence>
<proteinExistence type="predicted"/>
<dbReference type="PANTHER" id="PTHR34385:SF1">
    <property type="entry name" value="PEPTIDOGLYCAN L-ALANYL-D-GLUTAMATE ENDOPEPTIDASE CWLK"/>
    <property type="match status" value="1"/>
</dbReference>
<feature type="signal peptide" evidence="2">
    <location>
        <begin position="1"/>
        <end position="29"/>
    </location>
</feature>
<dbReference type="Pfam" id="PF02557">
    <property type="entry name" value="VanY"/>
    <property type="match status" value="1"/>
</dbReference>
<feature type="chain" id="PRO_5039520684" evidence="2">
    <location>
        <begin position="30"/>
        <end position="306"/>
    </location>
</feature>
<evidence type="ECO:0000313" key="6">
    <source>
        <dbReference type="Proteomes" id="UP000276178"/>
    </source>
</evidence>
<dbReference type="Proteomes" id="UP000276178">
    <property type="component" value="Unassembled WGS sequence"/>
</dbReference>
<dbReference type="GeneID" id="82811734"/>
<dbReference type="GO" id="GO:0006508">
    <property type="term" value="P:proteolysis"/>
    <property type="evidence" value="ECO:0007669"/>
    <property type="project" value="InterPro"/>
</dbReference>
<comment type="caution">
    <text evidence="5">The sequence shown here is derived from an EMBL/GenBank/DDBJ whole genome shotgun (WGS) entry which is preliminary data.</text>
</comment>
<reference evidence="5 6" key="1">
    <citation type="submission" date="2018-10" db="EMBL/GenBank/DDBJ databases">
        <title>Phylogenomics of Brevibacillus.</title>
        <authorList>
            <person name="Dunlap C."/>
        </authorList>
    </citation>
    <scope>NUCLEOTIDE SEQUENCE [LARGE SCALE GENOMIC DNA]</scope>
    <source>
        <strain evidence="5 6">NRRL NRS 1219</strain>
    </source>
</reference>
<dbReference type="CDD" id="cd14852">
    <property type="entry name" value="LD-carboxypeptidase"/>
    <property type="match status" value="1"/>
</dbReference>